<dbReference type="PROSITE" id="PS50086">
    <property type="entry name" value="TBC_RABGAP"/>
    <property type="match status" value="1"/>
</dbReference>
<accession>A0A9Q1FP73</accession>
<keyword evidence="1" id="KW-0343">GTPase activation</keyword>
<feature type="compositionally biased region" description="Basic and acidic residues" evidence="2">
    <location>
        <begin position="194"/>
        <end position="206"/>
    </location>
</feature>
<evidence type="ECO:0000313" key="4">
    <source>
        <dbReference type="EMBL" id="KAJ8363523.1"/>
    </source>
</evidence>
<dbReference type="PANTHER" id="PTHR22957">
    <property type="entry name" value="TBC1 DOMAIN FAMILY MEMBER GTPASE-ACTIVATING PROTEIN"/>
    <property type="match status" value="1"/>
</dbReference>
<gene>
    <name evidence="4" type="ORF">SKAU_G00123540</name>
</gene>
<keyword evidence="5" id="KW-1185">Reference proteome</keyword>
<dbReference type="Pfam" id="PF00566">
    <property type="entry name" value="RabGAP-TBC"/>
    <property type="match status" value="1"/>
</dbReference>
<evidence type="ECO:0000313" key="5">
    <source>
        <dbReference type="Proteomes" id="UP001152622"/>
    </source>
</evidence>
<dbReference type="Gene3D" id="2.30.29.230">
    <property type="match status" value="1"/>
</dbReference>
<dbReference type="Proteomes" id="UP001152622">
    <property type="component" value="Chromosome 4"/>
</dbReference>
<dbReference type="SMART" id="SM00164">
    <property type="entry name" value="TBC"/>
    <property type="match status" value="1"/>
</dbReference>
<evidence type="ECO:0000259" key="3">
    <source>
        <dbReference type="PROSITE" id="PS50086"/>
    </source>
</evidence>
<dbReference type="EMBL" id="JAINUF010000004">
    <property type="protein sequence ID" value="KAJ8363523.1"/>
    <property type="molecule type" value="Genomic_DNA"/>
</dbReference>
<feature type="compositionally biased region" description="Polar residues" evidence="2">
    <location>
        <begin position="207"/>
        <end position="235"/>
    </location>
</feature>
<evidence type="ECO:0000256" key="2">
    <source>
        <dbReference type="SAM" id="MobiDB-lite"/>
    </source>
</evidence>
<dbReference type="OrthoDB" id="10264062at2759"/>
<feature type="compositionally biased region" description="Basic and acidic residues" evidence="2">
    <location>
        <begin position="134"/>
        <end position="150"/>
    </location>
</feature>
<dbReference type="GO" id="GO:0005096">
    <property type="term" value="F:GTPase activator activity"/>
    <property type="evidence" value="ECO:0007669"/>
    <property type="project" value="UniProtKB-KW"/>
</dbReference>
<protein>
    <recommendedName>
        <fullName evidence="3">Rab-GAP TBC domain-containing protein</fullName>
    </recommendedName>
</protein>
<feature type="domain" description="Rab-GAP TBC" evidence="3">
    <location>
        <begin position="376"/>
        <end position="586"/>
    </location>
</feature>
<feature type="region of interest" description="Disordered" evidence="2">
    <location>
        <begin position="190"/>
        <end position="235"/>
    </location>
</feature>
<dbReference type="Gene3D" id="1.10.8.270">
    <property type="entry name" value="putative rabgap domain of human tbc1 domain family member 14 like domains"/>
    <property type="match status" value="1"/>
</dbReference>
<sequence>MSLSRLLRLASPKVSDPLAFTAGSGGPRVEQDGEIIFSKNNVCVHPSESMPGQAEHHPGYLCVRMEKDEVLGTTLILTWVPNSHIQRQDEEALRYVTPEGSPMRRNRRRSPHCSGPGPPPAPEAPQEWEGEPGAPERRSTEPQQPEEGRQEPFNLPVDLVSHESAQGSGPDSVPSPFCLSPISEALAGRSGEVLQEHSSREMRNESVTHSACSTSSLSQNSPAPSEDGQSQATGWEEQQNVHTLEPLCGVFRVDLGHMRSLRLFFSDEARASGQLVIASRENRFKILHFHHAGLDKLADVFQQWKRCQETQLKDQVLDGRSCVQFSVLRPTPPSADTHPEERLHHHLDQATWLSHLNHSGQVEEQHRLRKAIFFGGIDPAVRGEVWPFLLRYYSWDSTAEERGVWRQQKRRQYQEIQQRRTSMSPEERGEFWRKVQFTVDRDVVRTDRSSPFFSGEDNPNVESMRRILLNYAVFNPEVGYCQGMSDLVAPLLIEVPDEGDAFWCFVGLMESSSFISSPHEEDMQKQLMYLREMLRLMLPRFHQHLSQLGEDGLQLLFCHRWVLLGFRREFPHTEVLPMWEACWARYQTDYFHLFLCVAIIMLYGDDVPEQQLAVDQMLPHFSHLSMRMNGELVLRKARSLLHQFSLLPTIPCSLRGLRKLSGPGMWDSDCIPEVECCGEPSEPRTCPCGSSARLVTPASPRPALPTEDKGGAGTLDPFSFHNQS</sequence>
<reference evidence="4" key="1">
    <citation type="journal article" date="2023" name="Science">
        <title>Genome structures resolve the early diversification of teleost fishes.</title>
        <authorList>
            <person name="Parey E."/>
            <person name="Louis A."/>
            <person name="Montfort J."/>
            <person name="Bouchez O."/>
            <person name="Roques C."/>
            <person name="Iampietro C."/>
            <person name="Lluch J."/>
            <person name="Castinel A."/>
            <person name="Donnadieu C."/>
            <person name="Desvignes T."/>
            <person name="Floi Bucao C."/>
            <person name="Jouanno E."/>
            <person name="Wen M."/>
            <person name="Mejri S."/>
            <person name="Dirks R."/>
            <person name="Jansen H."/>
            <person name="Henkel C."/>
            <person name="Chen W.J."/>
            <person name="Zahm M."/>
            <person name="Cabau C."/>
            <person name="Klopp C."/>
            <person name="Thompson A.W."/>
            <person name="Robinson-Rechavi M."/>
            <person name="Braasch I."/>
            <person name="Lecointre G."/>
            <person name="Bobe J."/>
            <person name="Postlethwait J.H."/>
            <person name="Berthelot C."/>
            <person name="Roest Crollius H."/>
            <person name="Guiguen Y."/>
        </authorList>
    </citation>
    <scope>NUCLEOTIDE SEQUENCE</scope>
    <source>
        <strain evidence="4">WJC10195</strain>
    </source>
</reference>
<name>A0A9Q1FP73_SYNKA</name>
<dbReference type="Gene3D" id="1.10.472.80">
    <property type="entry name" value="Ypt/Rab-GAP domain of gyp1p, domain 3"/>
    <property type="match status" value="1"/>
</dbReference>
<organism evidence="4 5">
    <name type="scientific">Synaphobranchus kaupii</name>
    <name type="common">Kaup's arrowtooth eel</name>
    <dbReference type="NCBI Taxonomy" id="118154"/>
    <lineage>
        <taxon>Eukaryota</taxon>
        <taxon>Metazoa</taxon>
        <taxon>Chordata</taxon>
        <taxon>Craniata</taxon>
        <taxon>Vertebrata</taxon>
        <taxon>Euteleostomi</taxon>
        <taxon>Actinopterygii</taxon>
        <taxon>Neopterygii</taxon>
        <taxon>Teleostei</taxon>
        <taxon>Anguilliformes</taxon>
        <taxon>Synaphobranchidae</taxon>
        <taxon>Synaphobranchus</taxon>
    </lineage>
</organism>
<dbReference type="InterPro" id="IPR000195">
    <property type="entry name" value="Rab-GAP-TBC_dom"/>
</dbReference>
<dbReference type="FunFam" id="1.10.472.80:FF:000020">
    <property type="entry name" value="TBC1 domain family, member 16"/>
    <property type="match status" value="1"/>
</dbReference>
<comment type="caution">
    <text evidence="4">The sequence shown here is derived from an EMBL/GenBank/DDBJ whole genome shotgun (WGS) entry which is preliminary data.</text>
</comment>
<dbReference type="AlphaFoldDB" id="A0A9Q1FP73"/>
<dbReference type="FunFam" id="1.10.8.270:FF:000017">
    <property type="entry name" value="TBC1 domain family member 16"/>
    <property type="match status" value="1"/>
</dbReference>
<dbReference type="GO" id="GO:0005769">
    <property type="term" value="C:early endosome"/>
    <property type="evidence" value="ECO:0007669"/>
    <property type="project" value="TreeGrafter"/>
</dbReference>
<feature type="region of interest" description="Disordered" evidence="2">
    <location>
        <begin position="692"/>
        <end position="724"/>
    </location>
</feature>
<dbReference type="SUPFAM" id="SSF47923">
    <property type="entry name" value="Ypt/Rab-GAP domain of gyp1p"/>
    <property type="match status" value="2"/>
</dbReference>
<evidence type="ECO:0000256" key="1">
    <source>
        <dbReference type="ARBA" id="ARBA00022468"/>
    </source>
</evidence>
<proteinExistence type="predicted"/>
<feature type="compositionally biased region" description="Low complexity" evidence="2">
    <location>
        <begin position="124"/>
        <end position="133"/>
    </location>
</feature>
<feature type="region of interest" description="Disordered" evidence="2">
    <location>
        <begin position="91"/>
        <end position="151"/>
    </location>
</feature>
<dbReference type="PANTHER" id="PTHR22957:SF547">
    <property type="entry name" value="TBC1 DOMAIN FAMILY MEMBER 16"/>
    <property type="match status" value="1"/>
</dbReference>
<dbReference type="InterPro" id="IPR035969">
    <property type="entry name" value="Rab-GAP_TBC_sf"/>
</dbReference>